<proteinExistence type="predicted"/>
<dbReference type="PROSITE" id="PS50206">
    <property type="entry name" value="RHODANESE_3"/>
    <property type="match status" value="2"/>
</dbReference>
<dbReference type="EMBL" id="BAABJP010000051">
    <property type="protein sequence ID" value="GAA5172062.1"/>
    <property type="molecule type" value="Genomic_DNA"/>
</dbReference>
<dbReference type="InterPro" id="IPR001763">
    <property type="entry name" value="Rhodanese-like_dom"/>
</dbReference>
<evidence type="ECO:0000259" key="4">
    <source>
        <dbReference type="PROSITE" id="PS50206"/>
    </source>
</evidence>
<reference evidence="6" key="1">
    <citation type="journal article" date="2019" name="Int. J. Syst. Evol. Microbiol.">
        <title>The Global Catalogue of Microorganisms (GCM) 10K type strain sequencing project: providing services to taxonomists for standard genome sequencing and annotation.</title>
        <authorList>
            <consortium name="The Broad Institute Genomics Platform"/>
            <consortium name="The Broad Institute Genome Sequencing Center for Infectious Disease"/>
            <person name="Wu L."/>
            <person name="Ma J."/>
        </authorList>
    </citation>
    <scope>NUCLEOTIDE SEQUENCE [LARGE SCALE GENOMIC DNA]</scope>
    <source>
        <strain evidence="6">JCM 18303</strain>
    </source>
</reference>
<evidence type="ECO:0000256" key="3">
    <source>
        <dbReference type="SAM" id="MobiDB-lite"/>
    </source>
</evidence>
<keyword evidence="6" id="KW-1185">Reference proteome</keyword>
<dbReference type="PROSITE" id="PS00380">
    <property type="entry name" value="RHODANESE_1"/>
    <property type="match status" value="1"/>
</dbReference>
<dbReference type="PANTHER" id="PTHR11364:SF27">
    <property type="entry name" value="SULFURTRANSFERASE"/>
    <property type="match status" value="1"/>
</dbReference>
<dbReference type="PANTHER" id="PTHR11364">
    <property type="entry name" value="THIOSULFATE SULFERTANSFERASE"/>
    <property type="match status" value="1"/>
</dbReference>
<feature type="domain" description="Rhodanese" evidence="4">
    <location>
        <begin position="19"/>
        <end position="141"/>
    </location>
</feature>
<dbReference type="SMART" id="SM00450">
    <property type="entry name" value="RHOD"/>
    <property type="match status" value="2"/>
</dbReference>
<dbReference type="InterPro" id="IPR036873">
    <property type="entry name" value="Rhodanese-like_dom_sf"/>
</dbReference>
<dbReference type="CDD" id="cd01449">
    <property type="entry name" value="TST_Repeat_2"/>
    <property type="match status" value="1"/>
</dbReference>
<sequence>MGRVSPLISAADLATALNEQPPPVLLDVRWRLAGPPALPDYRSGHLPGAVFVDLATVLADPPGAGGRHPLPEAGRLASAFAGLGVSDGSAVVCYDDDNGSIAARAWWLLRWLGLGRTDPRQVRVLDGGYAGWVAEGRPVSTEVPAPRPGTLTARPGSMPVLDADAAGELALGGVLLDARAPERYLGETEPVDPRAGHIPGARNAPFARHTGADGHWRPPAELAGHYRALGVTGPDPVGAYCGSGVTATSVVFALEYAGLRSPDRPAALYTGSWSQWSADPERPAAVGTESERA</sequence>
<evidence type="ECO:0000256" key="2">
    <source>
        <dbReference type="ARBA" id="ARBA00022737"/>
    </source>
</evidence>
<dbReference type="InterPro" id="IPR045078">
    <property type="entry name" value="TST/MPST-like"/>
</dbReference>
<gene>
    <name evidence="5" type="ORF">GCM10023321_71410</name>
</gene>
<dbReference type="Pfam" id="PF00581">
    <property type="entry name" value="Rhodanese"/>
    <property type="match status" value="2"/>
</dbReference>
<name>A0ABP9R5V5_9PSEU</name>
<dbReference type="Proteomes" id="UP001428817">
    <property type="component" value="Unassembled WGS sequence"/>
</dbReference>
<protein>
    <submittedName>
        <fullName evidence="5">Sulfurtransferase</fullName>
    </submittedName>
</protein>
<keyword evidence="2" id="KW-0677">Repeat</keyword>
<dbReference type="SUPFAM" id="SSF52821">
    <property type="entry name" value="Rhodanese/Cell cycle control phosphatase"/>
    <property type="match status" value="2"/>
</dbReference>
<evidence type="ECO:0000313" key="6">
    <source>
        <dbReference type="Proteomes" id="UP001428817"/>
    </source>
</evidence>
<dbReference type="CDD" id="cd01448">
    <property type="entry name" value="TST_Repeat_1"/>
    <property type="match status" value="1"/>
</dbReference>
<comment type="caution">
    <text evidence="5">The sequence shown here is derived from an EMBL/GenBank/DDBJ whole genome shotgun (WGS) entry which is preliminary data.</text>
</comment>
<accession>A0ABP9R5V5</accession>
<feature type="region of interest" description="Disordered" evidence="3">
    <location>
        <begin position="270"/>
        <end position="293"/>
    </location>
</feature>
<keyword evidence="1" id="KW-0808">Transferase</keyword>
<organism evidence="5 6">
    <name type="scientific">Pseudonocardia eucalypti</name>
    <dbReference type="NCBI Taxonomy" id="648755"/>
    <lineage>
        <taxon>Bacteria</taxon>
        <taxon>Bacillati</taxon>
        <taxon>Actinomycetota</taxon>
        <taxon>Actinomycetes</taxon>
        <taxon>Pseudonocardiales</taxon>
        <taxon>Pseudonocardiaceae</taxon>
        <taxon>Pseudonocardia</taxon>
    </lineage>
</organism>
<evidence type="ECO:0000313" key="5">
    <source>
        <dbReference type="EMBL" id="GAA5172062.1"/>
    </source>
</evidence>
<dbReference type="Gene3D" id="3.40.250.10">
    <property type="entry name" value="Rhodanese-like domain"/>
    <property type="match status" value="2"/>
</dbReference>
<feature type="domain" description="Rhodanese" evidence="4">
    <location>
        <begin position="174"/>
        <end position="285"/>
    </location>
</feature>
<dbReference type="InterPro" id="IPR001307">
    <property type="entry name" value="Thiosulphate_STrfase_CS"/>
</dbReference>
<evidence type="ECO:0000256" key="1">
    <source>
        <dbReference type="ARBA" id="ARBA00022679"/>
    </source>
</evidence>